<reference evidence="2 3" key="1">
    <citation type="submission" date="2020-08" db="EMBL/GenBank/DDBJ databases">
        <title>Genome Sequencing of Nocardia wallacei strain FMUON74 and assembly.</title>
        <authorList>
            <person name="Toyokawa M."/>
            <person name="Uesaka K."/>
        </authorList>
    </citation>
    <scope>NUCLEOTIDE SEQUENCE [LARGE SCALE GENOMIC DNA]</scope>
    <source>
        <strain evidence="2 3">FMUON74</strain>
    </source>
</reference>
<evidence type="ECO:0000256" key="1">
    <source>
        <dbReference type="SAM" id="Phobius"/>
    </source>
</evidence>
<sequence>MFGLTFSRRLRTAGALLLAVSVLLAATSVVIGWTSHAHARDIAGNACIGIAALAVAWRLLRPSARARDLLAAHTALLRWCAETMHGRTAAVAFDPDTNQAIYVRKARKAGCRSYLICVGKTDDDWTYDPESMRNVHFLTATFYYTSPGVADLRKYMEAASLDGNEAMVMEQPGERETIRGAFRRLREHRDLMFATPVEAQELVALLKRVGPFTTPKDE</sequence>
<dbReference type="Proteomes" id="UP000516173">
    <property type="component" value="Chromosome"/>
</dbReference>
<keyword evidence="1" id="KW-1133">Transmembrane helix</keyword>
<keyword evidence="1" id="KW-0472">Membrane</keyword>
<gene>
    <name evidence="2" type="ORF">NWFMUON74_61420</name>
</gene>
<dbReference type="KEGG" id="nwl:NWFMUON74_61420"/>
<evidence type="ECO:0000313" key="3">
    <source>
        <dbReference type="Proteomes" id="UP000516173"/>
    </source>
</evidence>
<proteinExistence type="predicted"/>
<name>A0A7G1KT79_9NOCA</name>
<accession>A0A7G1KT79</accession>
<keyword evidence="1" id="KW-0812">Transmembrane</keyword>
<protein>
    <submittedName>
        <fullName evidence="2">Uncharacterized protein</fullName>
    </submittedName>
</protein>
<dbReference type="GeneID" id="80350554"/>
<dbReference type="AlphaFoldDB" id="A0A7G1KT79"/>
<evidence type="ECO:0000313" key="2">
    <source>
        <dbReference type="EMBL" id="BCK58370.1"/>
    </source>
</evidence>
<keyword evidence="3" id="KW-1185">Reference proteome</keyword>
<dbReference type="EMBL" id="AP023396">
    <property type="protein sequence ID" value="BCK58370.1"/>
    <property type="molecule type" value="Genomic_DNA"/>
</dbReference>
<feature type="transmembrane region" description="Helical" evidence="1">
    <location>
        <begin position="42"/>
        <end position="60"/>
    </location>
</feature>
<dbReference type="RefSeq" id="WP_187685128.1">
    <property type="nucleotide sequence ID" value="NZ_AP023396.1"/>
</dbReference>
<organism evidence="2 3">
    <name type="scientific">Nocardia wallacei</name>
    <dbReference type="NCBI Taxonomy" id="480035"/>
    <lineage>
        <taxon>Bacteria</taxon>
        <taxon>Bacillati</taxon>
        <taxon>Actinomycetota</taxon>
        <taxon>Actinomycetes</taxon>
        <taxon>Mycobacteriales</taxon>
        <taxon>Nocardiaceae</taxon>
        <taxon>Nocardia</taxon>
    </lineage>
</organism>